<feature type="region of interest" description="Disordered" evidence="1">
    <location>
        <begin position="1"/>
        <end position="23"/>
    </location>
</feature>
<sequence>MQYKFLGTNPYRHDSNQRKQQHITSTIDGFQPKSFKSSKNNRINFDRANDRESTLKSIVDQDDEDFMNSSLGGVHVSKLSINLEGIKKRVMQILGSAIVNLGKVVRDDDTNQDPKSNKRARLSKVQLNYYGEDEDEVEERLPLLFKPSHGSIKFQKRKLKSKNAGQTISNVSRNNHVSFAKSTQVHEFEVSTLPTKSIDPAQWKYFKLCDNNKPRENNEILPAQRQSLKREEYRLLLENLEFIQVNPSDYRAVLRTQETTGNINESDWKIELYLYISSRLLSDDDENDDSVRTPVTDFFDNLLYKYLNNFKSSKFTDDDDNGSAPGSRDRHRRIEKDIYVSPMILKNLV</sequence>
<organism evidence="2 3">
    <name type="scientific">[Candida] arabinofermentans NRRL YB-2248</name>
    <dbReference type="NCBI Taxonomy" id="983967"/>
    <lineage>
        <taxon>Eukaryota</taxon>
        <taxon>Fungi</taxon>
        <taxon>Dikarya</taxon>
        <taxon>Ascomycota</taxon>
        <taxon>Saccharomycotina</taxon>
        <taxon>Pichiomycetes</taxon>
        <taxon>Pichiales</taxon>
        <taxon>Pichiaceae</taxon>
        <taxon>Ogataea</taxon>
        <taxon>Ogataea/Candida clade</taxon>
    </lineage>
</organism>
<dbReference type="AlphaFoldDB" id="A0A1E4SWF7"/>
<name>A0A1E4SWF7_9ASCO</name>
<proteinExistence type="predicted"/>
<reference evidence="3" key="1">
    <citation type="submission" date="2016-04" db="EMBL/GenBank/DDBJ databases">
        <title>Comparative genomics of biotechnologically important yeasts.</title>
        <authorList>
            <consortium name="DOE Joint Genome Institute"/>
            <person name="Riley R."/>
            <person name="Haridas S."/>
            <person name="Wolfe K.H."/>
            <person name="Lopes M.R."/>
            <person name="Hittinger C.T."/>
            <person name="Goker M."/>
            <person name="Salamov A."/>
            <person name="Wisecaver J."/>
            <person name="Long T.M."/>
            <person name="Aerts A.L."/>
            <person name="Barry K."/>
            <person name="Choi C."/>
            <person name="Clum A."/>
            <person name="Coughlan A.Y."/>
            <person name="Deshpande S."/>
            <person name="Douglass A.P."/>
            <person name="Hanson S.J."/>
            <person name="Klenk H.-P."/>
            <person name="Labutti K."/>
            <person name="Lapidus A."/>
            <person name="Lindquist E."/>
            <person name="Lipzen A."/>
            <person name="Meier-Kolthoff J.P."/>
            <person name="Ohm R.A."/>
            <person name="Otillar R.P."/>
            <person name="Pangilinan J."/>
            <person name="Peng Y."/>
            <person name="Rokas A."/>
            <person name="Rosa C.A."/>
            <person name="Scheuner C."/>
            <person name="Sibirny A.A."/>
            <person name="Slot J.C."/>
            <person name="Stielow J.B."/>
            <person name="Sun H."/>
            <person name="Kurtzman C.P."/>
            <person name="Blackwell M."/>
            <person name="Grigoriev I.V."/>
            <person name="Jeffries T.W."/>
        </authorList>
    </citation>
    <scope>NUCLEOTIDE SEQUENCE [LARGE SCALE GENOMIC DNA]</scope>
    <source>
        <strain evidence="3">NRRL YB-2248</strain>
    </source>
</reference>
<gene>
    <name evidence="2" type="ORF">CANARDRAFT_24547</name>
</gene>
<keyword evidence="3" id="KW-1185">Reference proteome</keyword>
<protein>
    <submittedName>
        <fullName evidence="2">Uncharacterized protein</fullName>
    </submittedName>
</protein>
<dbReference type="EMBL" id="KV453860">
    <property type="protein sequence ID" value="ODV83840.1"/>
    <property type="molecule type" value="Genomic_DNA"/>
</dbReference>
<accession>A0A1E4SWF7</accession>
<evidence type="ECO:0000313" key="3">
    <source>
        <dbReference type="Proteomes" id="UP000094801"/>
    </source>
</evidence>
<evidence type="ECO:0000256" key="1">
    <source>
        <dbReference type="SAM" id="MobiDB-lite"/>
    </source>
</evidence>
<dbReference type="OrthoDB" id="3988706at2759"/>
<evidence type="ECO:0000313" key="2">
    <source>
        <dbReference type="EMBL" id="ODV83840.1"/>
    </source>
</evidence>
<dbReference type="Proteomes" id="UP000094801">
    <property type="component" value="Unassembled WGS sequence"/>
</dbReference>